<keyword evidence="1" id="KW-0547">Nucleotide-binding</keyword>
<accession>A0A8H3F0Y1</accession>
<dbReference type="Pfam" id="PF09336">
    <property type="entry name" value="Vps4_C"/>
    <property type="match status" value="1"/>
</dbReference>
<dbReference type="GO" id="GO:0016887">
    <property type="term" value="F:ATP hydrolysis activity"/>
    <property type="evidence" value="ECO:0007669"/>
    <property type="project" value="InterPro"/>
</dbReference>
<evidence type="ECO:0000256" key="2">
    <source>
        <dbReference type="ARBA" id="ARBA00022840"/>
    </source>
</evidence>
<feature type="compositionally biased region" description="Polar residues" evidence="3">
    <location>
        <begin position="56"/>
        <end position="65"/>
    </location>
</feature>
<keyword evidence="2" id="KW-0067">ATP-binding</keyword>
<dbReference type="GO" id="GO:0005524">
    <property type="term" value="F:ATP binding"/>
    <property type="evidence" value="ECO:0007669"/>
    <property type="project" value="UniProtKB-KW"/>
</dbReference>
<dbReference type="OrthoDB" id="3783056at2759"/>
<dbReference type="EMBL" id="CAJPDT010000015">
    <property type="protein sequence ID" value="CAF9915528.1"/>
    <property type="molecule type" value="Genomic_DNA"/>
</dbReference>
<dbReference type="Gene3D" id="3.40.50.300">
    <property type="entry name" value="P-loop containing nucleotide triphosphate hydrolases"/>
    <property type="match status" value="1"/>
</dbReference>
<evidence type="ECO:0000259" key="4">
    <source>
        <dbReference type="SMART" id="SM00382"/>
    </source>
</evidence>
<dbReference type="InterPro" id="IPR003593">
    <property type="entry name" value="AAA+_ATPase"/>
</dbReference>
<reference evidence="5" key="1">
    <citation type="submission" date="2021-03" db="EMBL/GenBank/DDBJ databases">
        <authorList>
            <person name="Tagirdzhanova G."/>
        </authorList>
    </citation>
    <scope>NUCLEOTIDE SEQUENCE</scope>
</reference>
<name>A0A8H3F0Y1_9LECA</name>
<feature type="region of interest" description="Disordered" evidence="3">
    <location>
        <begin position="56"/>
        <end position="101"/>
    </location>
</feature>
<dbReference type="AlphaFoldDB" id="A0A8H3F0Y1"/>
<dbReference type="PANTHER" id="PTHR23074">
    <property type="entry name" value="AAA DOMAIN-CONTAINING"/>
    <property type="match status" value="1"/>
</dbReference>
<sequence length="439" mass="49278">MSTDGVEDFWYLLNEPLLNYGSYIILELYKSALPSSHCQEKLTNPPKYEEVVSSMHIQASQQAPTPQVRPESRSGNDHSPLPMPGSFSTILPPSTPPKQINQDDAQLRAHIHSMRSTLTNDPSVLLWTEVAGLASAKARLEEFAASFLHFPHLIANLRHQSATGILLFGPQGTGKTLLVKAFAKKYDFAFYDIRASAIMSKYMGDSEKFVRALFEEVKENAPAVLLLDECDGLLCRPSMDASMGPRYRLLQNELKNQWSDLIYSKAKVVVVGATNKPHDIDMDGFGRRLTLKLYVDLPNALACQRILEGALEMARHQVHEIEMVVLGEACHKKGLSGFDIDCLVEGLVRKGLRAIMVSRWFKETEWEDGVIVMPCAETEDGAKWQSWEEVVDKSSLSYRPLVFEDVSLAIDLTRPTVDSAMVEMHESFASQYCMQEIYD</sequence>
<dbReference type="InterPro" id="IPR003959">
    <property type="entry name" value="ATPase_AAA_core"/>
</dbReference>
<dbReference type="PANTHER" id="PTHR23074:SF83">
    <property type="entry name" value="VACUOLAR PROTEIN SORTING-ASSOCIATED PROTEIN 4A"/>
    <property type="match status" value="1"/>
</dbReference>
<evidence type="ECO:0000313" key="6">
    <source>
        <dbReference type="Proteomes" id="UP000664534"/>
    </source>
</evidence>
<comment type="caution">
    <text evidence="5">The sequence shown here is derived from an EMBL/GenBank/DDBJ whole genome shotgun (WGS) entry which is preliminary data.</text>
</comment>
<evidence type="ECO:0000313" key="5">
    <source>
        <dbReference type="EMBL" id="CAF9915528.1"/>
    </source>
</evidence>
<feature type="domain" description="AAA+ ATPase" evidence="4">
    <location>
        <begin position="161"/>
        <end position="299"/>
    </location>
</feature>
<dbReference type="SMART" id="SM00382">
    <property type="entry name" value="AAA"/>
    <property type="match status" value="1"/>
</dbReference>
<dbReference type="SUPFAM" id="SSF52540">
    <property type="entry name" value="P-loop containing nucleoside triphosphate hydrolases"/>
    <property type="match status" value="1"/>
</dbReference>
<dbReference type="InterPro" id="IPR050304">
    <property type="entry name" value="MT-severing_AAA_ATPase"/>
</dbReference>
<dbReference type="InterPro" id="IPR015415">
    <property type="entry name" value="Spast_Vps4_C"/>
</dbReference>
<protein>
    <recommendedName>
        <fullName evidence="4">AAA+ ATPase domain-containing protein</fullName>
    </recommendedName>
</protein>
<keyword evidence="6" id="KW-1185">Reference proteome</keyword>
<evidence type="ECO:0000256" key="3">
    <source>
        <dbReference type="SAM" id="MobiDB-lite"/>
    </source>
</evidence>
<dbReference type="Proteomes" id="UP000664534">
    <property type="component" value="Unassembled WGS sequence"/>
</dbReference>
<dbReference type="Gene3D" id="1.10.8.60">
    <property type="match status" value="1"/>
</dbReference>
<proteinExistence type="predicted"/>
<gene>
    <name evidence="5" type="ORF">IMSHALPRED_002632</name>
</gene>
<dbReference type="Pfam" id="PF00004">
    <property type="entry name" value="AAA"/>
    <property type="match status" value="1"/>
</dbReference>
<organism evidence="5 6">
    <name type="scientific">Imshaugia aleurites</name>
    <dbReference type="NCBI Taxonomy" id="172621"/>
    <lineage>
        <taxon>Eukaryota</taxon>
        <taxon>Fungi</taxon>
        <taxon>Dikarya</taxon>
        <taxon>Ascomycota</taxon>
        <taxon>Pezizomycotina</taxon>
        <taxon>Lecanoromycetes</taxon>
        <taxon>OSLEUM clade</taxon>
        <taxon>Lecanoromycetidae</taxon>
        <taxon>Lecanorales</taxon>
        <taxon>Lecanorineae</taxon>
        <taxon>Parmeliaceae</taxon>
        <taxon>Imshaugia</taxon>
    </lineage>
</organism>
<feature type="compositionally biased region" description="Polar residues" evidence="3">
    <location>
        <begin position="86"/>
        <end position="101"/>
    </location>
</feature>
<dbReference type="InterPro" id="IPR027417">
    <property type="entry name" value="P-loop_NTPase"/>
</dbReference>
<evidence type="ECO:0000256" key="1">
    <source>
        <dbReference type="ARBA" id="ARBA00022741"/>
    </source>
</evidence>